<dbReference type="KEGG" id="vcn:VOLCADRAFT_99275"/>
<dbReference type="InParanoid" id="D8UHE0"/>
<dbReference type="InterPro" id="IPR000719">
    <property type="entry name" value="Prot_kinase_dom"/>
</dbReference>
<name>D8UHE0_VOLCA</name>
<dbReference type="GO" id="GO:0005524">
    <property type="term" value="F:ATP binding"/>
    <property type="evidence" value="ECO:0007669"/>
    <property type="project" value="InterPro"/>
</dbReference>
<dbReference type="GO" id="GO:0004674">
    <property type="term" value="F:protein serine/threonine kinase activity"/>
    <property type="evidence" value="ECO:0007669"/>
    <property type="project" value="TreeGrafter"/>
</dbReference>
<dbReference type="PANTHER" id="PTHR44329">
    <property type="entry name" value="SERINE/THREONINE-PROTEIN KINASE TNNI3K-RELATED"/>
    <property type="match status" value="1"/>
</dbReference>
<protein>
    <recommendedName>
        <fullName evidence="2">Protein kinase domain-containing protein</fullName>
    </recommendedName>
</protein>
<dbReference type="PANTHER" id="PTHR44329:SF214">
    <property type="entry name" value="PROTEIN KINASE DOMAIN-CONTAINING PROTEIN"/>
    <property type="match status" value="1"/>
</dbReference>
<dbReference type="Proteomes" id="UP000001058">
    <property type="component" value="Unassembled WGS sequence"/>
</dbReference>
<evidence type="ECO:0000259" key="2">
    <source>
        <dbReference type="PROSITE" id="PS50011"/>
    </source>
</evidence>
<dbReference type="SUPFAM" id="SSF56112">
    <property type="entry name" value="Protein kinase-like (PK-like)"/>
    <property type="match status" value="1"/>
</dbReference>
<dbReference type="RefSeq" id="XP_002958076.1">
    <property type="nucleotide sequence ID" value="XM_002958030.1"/>
</dbReference>
<dbReference type="Gene3D" id="1.10.510.10">
    <property type="entry name" value="Transferase(Phosphotransferase) domain 1"/>
    <property type="match status" value="1"/>
</dbReference>
<dbReference type="Pfam" id="PF07714">
    <property type="entry name" value="PK_Tyr_Ser-Thr"/>
    <property type="match status" value="1"/>
</dbReference>
<dbReference type="GeneID" id="9623173"/>
<dbReference type="PROSITE" id="PS50011">
    <property type="entry name" value="PROTEIN_KINASE_DOM"/>
    <property type="match status" value="1"/>
</dbReference>
<dbReference type="AlphaFoldDB" id="D8UHE0"/>
<dbReference type="eggNOG" id="KOG4721">
    <property type="taxonomic scope" value="Eukaryota"/>
</dbReference>
<reference evidence="3 4" key="1">
    <citation type="journal article" date="2010" name="Science">
        <title>Genomic analysis of organismal complexity in the multicellular green alga Volvox carteri.</title>
        <authorList>
            <person name="Prochnik S.E."/>
            <person name="Umen J."/>
            <person name="Nedelcu A.M."/>
            <person name="Hallmann A."/>
            <person name="Miller S.M."/>
            <person name="Nishii I."/>
            <person name="Ferris P."/>
            <person name="Kuo A."/>
            <person name="Mitros T."/>
            <person name="Fritz-Laylin L.K."/>
            <person name="Hellsten U."/>
            <person name="Chapman J."/>
            <person name="Simakov O."/>
            <person name="Rensing S.A."/>
            <person name="Terry A."/>
            <person name="Pangilinan J."/>
            <person name="Kapitonov V."/>
            <person name="Jurka J."/>
            <person name="Salamov A."/>
            <person name="Shapiro H."/>
            <person name="Schmutz J."/>
            <person name="Grimwood J."/>
            <person name="Lindquist E."/>
            <person name="Lucas S."/>
            <person name="Grigoriev I.V."/>
            <person name="Schmitt R."/>
            <person name="Kirk D."/>
            <person name="Rokhsar D.S."/>
        </authorList>
    </citation>
    <scope>NUCLEOTIDE SEQUENCE [LARGE SCALE GENOMIC DNA]</scope>
    <source>
        <strain evidence="4">f. Nagariensis / Eve</strain>
    </source>
</reference>
<dbReference type="InterPro" id="IPR011009">
    <property type="entry name" value="Kinase-like_dom_sf"/>
</dbReference>
<organism evidence="4">
    <name type="scientific">Volvox carteri f. nagariensis</name>
    <dbReference type="NCBI Taxonomy" id="3068"/>
    <lineage>
        <taxon>Eukaryota</taxon>
        <taxon>Viridiplantae</taxon>
        <taxon>Chlorophyta</taxon>
        <taxon>core chlorophytes</taxon>
        <taxon>Chlorophyceae</taxon>
        <taxon>CS clade</taxon>
        <taxon>Chlamydomonadales</taxon>
        <taxon>Volvocaceae</taxon>
        <taxon>Volvox</taxon>
    </lineage>
</organism>
<feature type="domain" description="Protein kinase" evidence="2">
    <location>
        <begin position="150"/>
        <end position="454"/>
    </location>
</feature>
<dbReference type="EMBL" id="GL378406">
    <property type="protein sequence ID" value="EFJ40807.1"/>
    <property type="molecule type" value="Genomic_DNA"/>
</dbReference>
<dbReference type="OrthoDB" id="536984at2759"/>
<evidence type="ECO:0000313" key="3">
    <source>
        <dbReference type="EMBL" id="EFJ40807.1"/>
    </source>
</evidence>
<gene>
    <name evidence="3" type="ORF">VOLCADRAFT_99275</name>
</gene>
<feature type="region of interest" description="Disordered" evidence="1">
    <location>
        <begin position="95"/>
        <end position="161"/>
    </location>
</feature>
<evidence type="ECO:0000313" key="4">
    <source>
        <dbReference type="Proteomes" id="UP000001058"/>
    </source>
</evidence>
<keyword evidence="4" id="KW-1185">Reference proteome</keyword>
<dbReference type="InterPro" id="IPR051681">
    <property type="entry name" value="Ser/Thr_Kinases-Pseudokinases"/>
</dbReference>
<feature type="compositionally biased region" description="Gly residues" evidence="1">
    <location>
        <begin position="95"/>
        <end position="137"/>
    </location>
</feature>
<proteinExistence type="predicted"/>
<dbReference type="InterPro" id="IPR001245">
    <property type="entry name" value="Ser-Thr/Tyr_kinase_cat_dom"/>
</dbReference>
<evidence type="ECO:0000256" key="1">
    <source>
        <dbReference type="SAM" id="MobiDB-lite"/>
    </source>
</evidence>
<sequence>MYSPRDAAIPCQTPHFPLHPPGPPGPVEGQTYLVENTLLAEAIANRAGVWIGDCVAFMQNPANPNVDVFLAATAHHTTAMLLAVMWERSGGSGGGGGWGGGGGSGGAATAGGGGRGASGAIGGSGMDRMCGGRGLGGQQQQQQQQEQEQEQEQEPAGGGRLGLTGIEANVYNSQELLVGLRELLVVLEPLVSSKLNDELSQEWLHLQKEVLDKTKILKQPKDRTIVLRNTAAQLGRWGGVILERDCESTEVLRNAVELAVLSTLSHPNIVQCTPGPSLKKALVILMEFCDAGCLADAIRNGVFRENIKVPVSSPSDVRGFTAKLSDFGLVKLLTEADMVAAAAAATAPGGRTARRYSGTISHVAPEAIHQHGSGCAVDVAVDIYAFGIVMWEMLTGQPVYLGMNSDQIIERVQSQGLRPVLPPDTPPDYAALVNSACRAVRNRNNTRFAVILEM</sequence>
<accession>D8UHE0</accession>